<evidence type="ECO:0000313" key="2">
    <source>
        <dbReference type="EMBL" id="GGK71595.1"/>
    </source>
</evidence>
<dbReference type="RefSeq" id="WP_022922598.1">
    <property type="nucleotide sequence ID" value="NZ_BMLB01000004.1"/>
</dbReference>
<keyword evidence="3" id="KW-1185">Reference proteome</keyword>
<sequence>MTTSPITLTRLDPTGADRGALVEFMTGSVFPFHMVPRPTPAQVEGWIGEGAYRDEDNDSFWVEHAELGRVGFFRLEDLTDDAPVFDLRLGEGFRGRGLAAEVLRAATELVFTTMPQVNRFEGQTREDNLAMRRTFLRCGFLKEAHYREGWPVEGGEPVASVAYGILRRDWQSGTVTPFVWEDLA</sequence>
<dbReference type="Proteomes" id="UP000662111">
    <property type="component" value="Unassembled WGS sequence"/>
</dbReference>
<organism evidence="2 3">
    <name type="scientific">Ornithinimicrobium pekingense</name>
    <dbReference type="NCBI Taxonomy" id="384677"/>
    <lineage>
        <taxon>Bacteria</taxon>
        <taxon>Bacillati</taxon>
        <taxon>Actinomycetota</taxon>
        <taxon>Actinomycetes</taxon>
        <taxon>Micrococcales</taxon>
        <taxon>Ornithinimicrobiaceae</taxon>
        <taxon>Ornithinimicrobium</taxon>
    </lineage>
</organism>
<dbReference type="Gene3D" id="3.40.630.30">
    <property type="match status" value="1"/>
</dbReference>
<dbReference type="InterPro" id="IPR000182">
    <property type="entry name" value="GNAT_dom"/>
</dbReference>
<feature type="domain" description="N-acetyltransferase" evidence="1">
    <location>
        <begin position="6"/>
        <end position="168"/>
    </location>
</feature>
<dbReference type="Pfam" id="PF13302">
    <property type="entry name" value="Acetyltransf_3"/>
    <property type="match status" value="1"/>
</dbReference>
<evidence type="ECO:0000259" key="1">
    <source>
        <dbReference type="PROSITE" id="PS51186"/>
    </source>
</evidence>
<accession>A0ABQ2FBK3</accession>
<name>A0ABQ2FBK3_9MICO</name>
<dbReference type="SUPFAM" id="SSF55729">
    <property type="entry name" value="Acyl-CoA N-acyltransferases (Nat)"/>
    <property type="match status" value="1"/>
</dbReference>
<dbReference type="InterPro" id="IPR016181">
    <property type="entry name" value="Acyl_CoA_acyltransferase"/>
</dbReference>
<gene>
    <name evidence="2" type="ORF">GCM10011509_20130</name>
</gene>
<reference evidence="3" key="1">
    <citation type="journal article" date="2019" name="Int. J. Syst. Evol. Microbiol.">
        <title>The Global Catalogue of Microorganisms (GCM) 10K type strain sequencing project: providing services to taxonomists for standard genome sequencing and annotation.</title>
        <authorList>
            <consortium name="The Broad Institute Genomics Platform"/>
            <consortium name="The Broad Institute Genome Sequencing Center for Infectious Disease"/>
            <person name="Wu L."/>
            <person name="Ma J."/>
        </authorList>
    </citation>
    <scope>NUCLEOTIDE SEQUENCE [LARGE SCALE GENOMIC DNA]</scope>
    <source>
        <strain evidence="3">CGMCC 1.5362</strain>
    </source>
</reference>
<dbReference type="PROSITE" id="PS51186">
    <property type="entry name" value="GNAT"/>
    <property type="match status" value="1"/>
</dbReference>
<protein>
    <recommendedName>
        <fullName evidence="1">N-acetyltransferase domain-containing protein</fullName>
    </recommendedName>
</protein>
<comment type="caution">
    <text evidence="2">The sequence shown here is derived from an EMBL/GenBank/DDBJ whole genome shotgun (WGS) entry which is preliminary data.</text>
</comment>
<dbReference type="EMBL" id="BMLB01000004">
    <property type="protein sequence ID" value="GGK71595.1"/>
    <property type="molecule type" value="Genomic_DNA"/>
</dbReference>
<proteinExistence type="predicted"/>
<evidence type="ECO:0000313" key="3">
    <source>
        <dbReference type="Proteomes" id="UP000662111"/>
    </source>
</evidence>